<dbReference type="PANTHER" id="PTHR40690">
    <property type="entry name" value="GLL3100 PROTEIN"/>
    <property type="match status" value="1"/>
</dbReference>
<evidence type="ECO:0000259" key="1">
    <source>
        <dbReference type="Pfam" id="PF07755"/>
    </source>
</evidence>
<dbReference type="Gene3D" id="3.40.50.300">
    <property type="entry name" value="P-loop containing nucleotide triphosphate hydrolases"/>
    <property type="match status" value="1"/>
</dbReference>
<accession>A0A5J5IAU7</accession>
<sequence length="347" mass="36520">MTMQSGRFDLGTLILPRPYLLFLGDATERGFAKTALGLADWAPDLCIGEYGLPGCTVTAGLPRLTPAEAREKGARALVIGVANVGGVIPDQWMDALVDALEQGFDLVSGMHAKLVSFPRLAQVAAQTGRQLIDIRTPPQGIPIATGRKRSGKRLLTVGTDCALGKKYTALAIADAFKARGIDADFRASGQTGIMIAGSGMPMDCVISDFLAGAAEILSPDAPPEHWDVIEGQGSLFHPAYATVSLGLLHGSQPDVFVVCHEVGRTQILGVNGYTLPSIPQVIEQTIAMGRLTNSAIRCAGISLNSSSLDDAAATVEIERLSAELGYPVADPIRRGPAFDRLLDACLS</sequence>
<proteinExistence type="predicted"/>
<evidence type="ECO:0000313" key="4">
    <source>
        <dbReference type="EMBL" id="KAA9033725.1"/>
    </source>
</evidence>
<organism evidence="4 5">
    <name type="scientific">Sphingobium limneticum</name>
    <dbReference type="NCBI Taxonomy" id="1007511"/>
    <lineage>
        <taxon>Bacteria</taxon>
        <taxon>Pseudomonadati</taxon>
        <taxon>Pseudomonadota</taxon>
        <taxon>Alphaproteobacteria</taxon>
        <taxon>Sphingomonadales</taxon>
        <taxon>Sphingomonadaceae</taxon>
        <taxon>Sphingobium</taxon>
    </lineage>
</organism>
<evidence type="ECO:0000313" key="6">
    <source>
        <dbReference type="Proteomes" id="UP000326364"/>
    </source>
</evidence>
<dbReference type="EMBL" id="VYQA01000001">
    <property type="protein sequence ID" value="KAA9033725.1"/>
    <property type="molecule type" value="Genomic_DNA"/>
</dbReference>
<dbReference type="Proteomes" id="UP000325933">
    <property type="component" value="Unassembled WGS sequence"/>
</dbReference>
<dbReference type="Pfam" id="PF17396">
    <property type="entry name" value="DUF1611_N"/>
    <property type="match status" value="1"/>
</dbReference>
<dbReference type="Pfam" id="PF07755">
    <property type="entry name" value="DUF1611"/>
    <property type="match status" value="1"/>
</dbReference>
<name>A0A5J5IAU7_9SPHN</name>
<dbReference type="Proteomes" id="UP000326364">
    <property type="component" value="Unassembled WGS sequence"/>
</dbReference>
<evidence type="ECO:0000259" key="2">
    <source>
        <dbReference type="Pfam" id="PF17396"/>
    </source>
</evidence>
<dbReference type="SUPFAM" id="SSF52540">
    <property type="entry name" value="P-loop containing nucleoside triphosphate hydrolases"/>
    <property type="match status" value="1"/>
</dbReference>
<comment type="caution">
    <text evidence="4">The sequence shown here is derived from an EMBL/GenBank/DDBJ whole genome shotgun (WGS) entry which is preliminary data.</text>
</comment>
<protein>
    <submittedName>
        <fullName evidence="4">DUF1611 domain-containing protein</fullName>
    </submittedName>
</protein>
<dbReference type="Gene3D" id="3.40.50.720">
    <property type="entry name" value="NAD(P)-binding Rossmann-like Domain"/>
    <property type="match status" value="1"/>
</dbReference>
<dbReference type="PIRSF" id="PIRSF026760">
    <property type="entry name" value="UCP026760"/>
    <property type="match status" value="1"/>
</dbReference>
<dbReference type="InterPro" id="IPR027417">
    <property type="entry name" value="P-loop_NTPase"/>
</dbReference>
<feature type="domain" description="D-glutamate N-acetyltransferase-like C-terminal" evidence="1">
    <location>
        <begin position="143"/>
        <end position="336"/>
    </location>
</feature>
<evidence type="ECO:0000313" key="5">
    <source>
        <dbReference type="Proteomes" id="UP000325933"/>
    </source>
</evidence>
<dbReference type="EMBL" id="VYQB01000001">
    <property type="protein sequence ID" value="KAA9021363.1"/>
    <property type="molecule type" value="Genomic_DNA"/>
</dbReference>
<dbReference type="InterPro" id="IPR035402">
    <property type="entry name" value="DgcN-like_N"/>
</dbReference>
<dbReference type="RefSeq" id="WP_120253193.1">
    <property type="nucleotide sequence ID" value="NZ_JBNNIY010000003.1"/>
</dbReference>
<dbReference type="AlphaFoldDB" id="A0A5J5IAU7"/>
<reference evidence="5 6" key="1">
    <citation type="submission" date="2019-09" db="EMBL/GenBank/DDBJ databases">
        <authorList>
            <person name="Feng G."/>
        </authorList>
    </citation>
    <scope>NUCLEOTIDE SEQUENCE [LARGE SCALE GENOMIC DNA]</scope>
    <source>
        <strain evidence="4 5">KACC 19283</strain>
        <strain evidence="3 6">KACC 19284</strain>
    </source>
</reference>
<dbReference type="PANTHER" id="PTHR40690:SF1">
    <property type="entry name" value="DUF1611 DOMAIN-CONTAINING PROTEIN"/>
    <property type="match status" value="1"/>
</dbReference>
<keyword evidence="6" id="KW-1185">Reference proteome</keyword>
<evidence type="ECO:0000313" key="3">
    <source>
        <dbReference type="EMBL" id="KAA9021363.1"/>
    </source>
</evidence>
<gene>
    <name evidence="4" type="ORF">F4U95_01315</name>
    <name evidence="3" type="ORF">F4U96_01315</name>
</gene>
<feature type="domain" description="D-glutamate N-acetyltransferase-like N-terminal" evidence="2">
    <location>
        <begin position="54"/>
        <end position="137"/>
    </location>
</feature>
<dbReference type="InterPro" id="IPR011669">
    <property type="entry name" value="DgcN-like"/>
</dbReference>
<dbReference type="InterPro" id="IPR035086">
    <property type="entry name" value="DgcN-like_C"/>
</dbReference>